<dbReference type="PANTHER" id="PTHR30204:SF82">
    <property type="entry name" value="TRANSCRIPTIONAL REGULATOR, MERR FAMILY"/>
    <property type="match status" value="1"/>
</dbReference>
<evidence type="ECO:0000313" key="4">
    <source>
        <dbReference type="Proteomes" id="UP000250642"/>
    </source>
</evidence>
<dbReference type="PROSITE" id="PS50937">
    <property type="entry name" value="HTH_MERR_2"/>
    <property type="match status" value="1"/>
</dbReference>
<protein>
    <submittedName>
        <fullName evidence="3">MerR family transcriptional regulator</fullName>
    </submittedName>
</protein>
<dbReference type="Proteomes" id="UP000250642">
    <property type="component" value="Unassembled WGS sequence"/>
</dbReference>
<evidence type="ECO:0000259" key="2">
    <source>
        <dbReference type="PROSITE" id="PS50937"/>
    </source>
</evidence>
<dbReference type="CDD" id="cd01109">
    <property type="entry name" value="HTH_YyaN"/>
    <property type="match status" value="1"/>
</dbReference>
<dbReference type="GO" id="GO:0003700">
    <property type="term" value="F:DNA-binding transcription factor activity"/>
    <property type="evidence" value="ECO:0007669"/>
    <property type="project" value="InterPro"/>
</dbReference>
<dbReference type="PROSITE" id="PS00552">
    <property type="entry name" value="HTH_MERR_1"/>
    <property type="match status" value="1"/>
</dbReference>
<dbReference type="EMBL" id="QEVW01000019">
    <property type="protein sequence ID" value="RAW11320.1"/>
    <property type="molecule type" value="Genomic_DNA"/>
</dbReference>
<organism evidence="3 4">
    <name type="scientific">Paenibacillus taichungensis</name>
    <dbReference type="NCBI Taxonomy" id="484184"/>
    <lineage>
        <taxon>Bacteria</taxon>
        <taxon>Bacillati</taxon>
        <taxon>Bacillota</taxon>
        <taxon>Bacilli</taxon>
        <taxon>Bacillales</taxon>
        <taxon>Paenibacillaceae</taxon>
        <taxon>Paenibacillus</taxon>
    </lineage>
</organism>
<dbReference type="SUPFAM" id="SSF46955">
    <property type="entry name" value="Putative DNA-binding domain"/>
    <property type="match status" value="1"/>
</dbReference>
<dbReference type="Pfam" id="PF13411">
    <property type="entry name" value="MerR_1"/>
    <property type="match status" value="1"/>
</dbReference>
<dbReference type="GO" id="GO:0003677">
    <property type="term" value="F:DNA binding"/>
    <property type="evidence" value="ECO:0007669"/>
    <property type="project" value="UniProtKB-KW"/>
</dbReference>
<evidence type="ECO:0000256" key="1">
    <source>
        <dbReference type="ARBA" id="ARBA00023125"/>
    </source>
</evidence>
<accession>A0A329QG69</accession>
<dbReference type="Gene3D" id="1.10.1660.10">
    <property type="match status" value="1"/>
</dbReference>
<comment type="caution">
    <text evidence="3">The sequence shown here is derived from an EMBL/GenBank/DDBJ whole genome shotgun (WGS) entry which is preliminary data.</text>
</comment>
<dbReference type="PANTHER" id="PTHR30204">
    <property type="entry name" value="REDOX-CYCLING DRUG-SENSING TRANSCRIPTIONAL ACTIVATOR SOXR"/>
    <property type="match status" value="1"/>
</dbReference>
<dbReference type="InterPro" id="IPR009061">
    <property type="entry name" value="DNA-bd_dom_put_sf"/>
</dbReference>
<sequence length="141" mass="16467">MGYTISQVADRTGLTAHTLRFYDKQGLLPFVDRNQAGNRDFKESDFEWLAVITCLKKSGMPVRKIKEYVDWSIEGDATLKQRLEVFETHKNVVLEKIAELETYLEKIDYKIWYYKTAIDSGTTAIHSQNNCVWTEEESFQE</sequence>
<dbReference type="InterPro" id="IPR047057">
    <property type="entry name" value="MerR_fam"/>
</dbReference>
<evidence type="ECO:0000313" key="3">
    <source>
        <dbReference type="EMBL" id="RAW11320.1"/>
    </source>
</evidence>
<feature type="domain" description="HTH merR-type" evidence="2">
    <location>
        <begin position="1"/>
        <end position="71"/>
    </location>
</feature>
<keyword evidence="1" id="KW-0238">DNA-binding</keyword>
<dbReference type="AlphaFoldDB" id="A0A329QG69"/>
<dbReference type="RefSeq" id="WP_113055606.1">
    <property type="nucleotide sequence ID" value="NZ_QEVW01000019.1"/>
</dbReference>
<dbReference type="SMART" id="SM00422">
    <property type="entry name" value="HTH_MERR"/>
    <property type="match status" value="1"/>
</dbReference>
<dbReference type="InterPro" id="IPR000551">
    <property type="entry name" value="MerR-type_HTH_dom"/>
</dbReference>
<proteinExistence type="predicted"/>
<reference evidence="3 4" key="1">
    <citation type="submission" date="2018-04" db="EMBL/GenBank/DDBJ databases">
        <title>Paenibacillus taichungensis Genome sequencing and assembly.</title>
        <authorList>
            <person name="Xu J."/>
            <person name="Rensing C."/>
            <person name="Mazhar H.S."/>
        </authorList>
    </citation>
    <scope>NUCLEOTIDE SEQUENCE [LARGE SCALE GENOMIC DNA]</scope>
    <source>
        <strain evidence="3 4">NC1</strain>
    </source>
</reference>
<name>A0A329QG69_9BACL</name>
<gene>
    <name evidence="3" type="ORF">DC345_25570</name>
</gene>
<dbReference type="PRINTS" id="PR00040">
    <property type="entry name" value="HTHMERR"/>
</dbReference>